<gene>
    <name evidence="3" type="ORF">IMCC3088_840</name>
</gene>
<name>F3L0C4_9GAMM</name>
<dbReference type="InterPro" id="IPR035439">
    <property type="entry name" value="UPF0145_dom_sf"/>
</dbReference>
<dbReference type="HAMAP" id="MF_00338">
    <property type="entry name" value="UPF0145"/>
    <property type="match status" value="1"/>
</dbReference>
<dbReference type="RefSeq" id="WP_009575137.1">
    <property type="nucleotide sequence ID" value="NZ_AEIG01000020.1"/>
</dbReference>
<protein>
    <recommendedName>
        <fullName evidence="2">UPF0145 protein IMCC3088_840</fullName>
    </recommendedName>
</protein>
<evidence type="ECO:0000256" key="2">
    <source>
        <dbReference type="HAMAP-Rule" id="MF_00338"/>
    </source>
</evidence>
<dbReference type="Pfam" id="PF01906">
    <property type="entry name" value="YbjQ_1"/>
    <property type="match status" value="1"/>
</dbReference>
<comment type="caution">
    <text evidence="3">The sequence shown here is derived from an EMBL/GenBank/DDBJ whole genome shotgun (WGS) entry which is preliminary data.</text>
</comment>
<comment type="similarity">
    <text evidence="1 2">Belongs to the UPF0145 family.</text>
</comment>
<dbReference type="OrthoDB" id="9796448at2"/>
<dbReference type="STRING" id="2518989.IMCC3088_840"/>
<evidence type="ECO:0000256" key="1">
    <source>
        <dbReference type="ARBA" id="ARBA00010751"/>
    </source>
</evidence>
<dbReference type="Proteomes" id="UP000005615">
    <property type="component" value="Unassembled WGS sequence"/>
</dbReference>
<keyword evidence="4" id="KW-1185">Reference proteome</keyword>
<dbReference type="SUPFAM" id="SSF117782">
    <property type="entry name" value="YbjQ-like"/>
    <property type="match status" value="1"/>
</dbReference>
<reference evidence="3 4" key="1">
    <citation type="journal article" date="2011" name="J. Bacteriol.">
        <title>Genome sequence of strain IMCC3088, a proteorhodopsin-containing marine bacterium belonging to the OM60/NOR5 clade.</title>
        <authorList>
            <person name="Jang Y."/>
            <person name="Oh H.M."/>
            <person name="Kang I."/>
            <person name="Lee K."/>
            <person name="Yang S.J."/>
            <person name="Cho J.C."/>
        </authorList>
    </citation>
    <scope>NUCLEOTIDE SEQUENCE [LARGE SCALE GENOMIC DNA]</scope>
    <source>
        <strain evidence="3 4">IMCC3088</strain>
    </source>
</reference>
<evidence type="ECO:0000313" key="3">
    <source>
        <dbReference type="EMBL" id="EGG30234.1"/>
    </source>
</evidence>
<organism evidence="3 4">
    <name type="scientific">Aequoribacter fuscus</name>
    <dbReference type="NCBI Taxonomy" id="2518989"/>
    <lineage>
        <taxon>Bacteria</taxon>
        <taxon>Pseudomonadati</taxon>
        <taxon>Pseudomonadota</taxon>
        <taxon>Gammaproteobacteria</taxon>
        <taxon>Cellvibrionales</taxon>
        <taxon>Halieaceae</taxon>
        <taxon>Aequoribacter</taxon>
    </lineage>
</organism>
<dbReference type="eggNOG" id="COG0393">
    <property type="taxonomic scope" value="Bacteria"/>
</dbReference>
<dbReference type="EMBL" id="AEIG01000020">
    <property type="protein sequence ID" value="EGG30234.1"/>
    <property type="molecule type" value="Genomic_DNA"/>
</dbReference>
<dbReference type="PANTHER" id="PTHR34068">
    <property type="entry name" value="UPF0145 PROTEIN YBJQ"/>
    <property type="match status" value="1"/>
</dbReference>
<sequence>MSDPIVTTIDHLPGYQIQSVLGVARGSTVRAKHIGRDITAALKNIVGGEIKGYTELLAEGREEAIYRMLEDAKALQADAVIGFRFTTSMVSQAAVEIMAYGTAVKIKANDP</sequence>
<dbReference type="InterPro" id="IPR002765">
    <property type="entry name" value="UPF0145_YbjQ-like"/>
</dbReference>
<proteinExistence type="inferred from homology"/>
<dbReference type="Gene3D" id="3.30.110.70">
    <property type="entry name" value="Hypothetical protein apc22750. Chain B"/>
    <property type="match status" value="1"/>
</dbReference>
<dbReference type="AlphaFoldDB" id="F3L0C4"/>
<dbReference type="PANTHER" id="PTHR34068:SF2">
    <property type="entry name" value="UPF0145 PROTEIN SCO3412"/>
    <property type="match status" value="1"/>
</dbReference>
<accession>F3L0C4</accession>
<evidence type="ECO:0000313" key="4">
    <source>
        <dbReference type="Proteomes" id="UP000005615"/>
    </source>
</evidence>